<dbReference type="InterPro" id="IPR000847">
    <property type="entry name" value="LysR_HTH_N"/>
</dbReference>
<dbReference type="PRINTS" id="PR00039">
    <property type="entry name" value="HTHLYSR"/>
</dbReference>
<comment type="similarity">
    <text evidence="1">Belongs to the LysR transcriptional regulatory family.</text>
</comment>
<dbReference type="CDD" id="cd08474">
    <property type="entry name" value="PBP2_CrgA_like_5"/>
    <property type="match status" value="1"/>
</dbReference>
<dbReference type="EMBL" id="MH908885">
    <property type="protein sequence ID" value="AYM52811.1"/>
    <property type="molecule type" value="Genomic_DNA"/>
</dbReference>
<dbReference type="PROSITE" id="PS50931">
    <property type="entry name" value="HTH_LYSR"/>
    <property type="match status" value="1"/>
</dbReference>
<dbReference type="FunFam" id="1.10.10.10:FF:000001">
    <property type="entry name" value="LysR family transcriptional regulator"/>
    <property type="match status" value="1"/>
</dbReference>
<dbReference type="Pfam" id="PF03466">
    <property type="entry name" value="LysR_substrate"/>
    <property type="match status" value="1"/>
</dbReference>
<evidence type="ECO:0000313" key="6">
    <source>
        <dbReference type="EMBL" id="AYM52811.1"/>
    </source>
</evidence>
<dbReference type="Gene3D" id="3.40.190.290">
    <property type="match status" value="1"/>
</dbReference>
<keyword evidence="3" id="KW-0238">DNA-binding</keyword>
<dbReference type="InterPro" id="IPR036388">
    <property type="entry name" value="WH-like_DNA-bd_sf"/>
</dbReference>
<evidence type="ECO:0000256" key="3">
    <source>
        <dbReference type="ARBA" id="ARBA00023125"/>
    </source>
</evidence>
<dbReference type="Pfam" id="PF00126">
    <property type="entry name" value="HTH_1"/>
    <property type="match status" value="1"/>
</dbReference>
<dbReference type="PANTHER" id="PTHR30537">
    <property type="entry name" value="HTH-TYPE TRANSCRIPTIONAL REGULATOR"/>
    <property type="match status" value="1"/>
</dbReference>
<evidence type="ECO:0000256" key="1">
    <source>
        <dbReference type="ARBA" id="ARBA00009437"/>
    </source>
</evidence>
<name>A0A3Q8I5A2_MYXFU</name>
<accession>A0A3Q8I5A2</accession>
<organism evidence="6">
    <name type="scientific">Myxococcus fulvus</name>
    <dbReference type="NCBI Taxonomy" id="33"/>
    <lineage>
        <taxon>Bacteria</taxon>
        <taxon>Pseudomonadati</taxon>
        <taxon>Myxococcota</taxon>
        <taxon>Myxococcia</taxon>
        <taxon>Myxococcales</taxon>
        <taxon>Cystobacterineae</taxon>
        <taxon>Myxococcaceae</taxon>
        <taxon>Myxococcus</taxon>
    </lineage>
</organism>
<dbReference type="SUPFAM" id="SSF53850">
    <property type="entry name" value="Periplasmic binding protein-like II"/>
    <property type="match status" value="1"/>
</dbReference>
<proteinExistence type="inferred from homology"/>
<keyword evidence="2" id="KW-0805">Transcription regulation</keyword>
<evidence type="ECO:0000256" key="4">
    <source>
        <dbReference type="ARBA" id="ARBA00023163"/>
    </source>
</evidence>
<dbReference type="PANTHER" id="PTHR30537:SF1">
    <property type="entry name" value="HTH-TYPE TRANSCRIPTIONAL REGULATOR PGRR"/>
    <property type="match status" value="1"/>
</dbReference>
<dbReference type="Gene3D" id="1.10.10.10">
    <property type="entry name" value="Winged helix-like DNA-binding domain superfamily/Winged helix DNA-binding domain"/>
    <property type="match status" value="1"/>
</dbReference>
<dbReference type="InterPro" id="IPR036390">
    <property type="entry name" value="WH_DNA-bd_sf"/>
</dbReference>
<dbReference type="SUPFAM" id="SSF46785">
    <property type="entry name" value="Winged helix' DNA-binding domain"/>
    <property type="match status" value="1"/>
</dbReference>
<dbReference type="GO" id="GO:0043565">
    <property type="term" value="F:sequence-specific DNA binding"/>
    <property type="evidence" value="ECO:0007669"/>
    <property type="project" value="TreeGrafter"/>
</dbReference>
<feature type="domain" description="HTH lysR-type" evidence="5">
    <location>
        <begin position="4"/>
        <end position="61"/>
    </location>
</feature>
<evidence type="ECO:0000259" key="5">
    <source>
        <dbReference type="PROSITE" id="PS50931"/>
    </source>
</evidence>
<dbReference type="GO" id="GO:0006351">
    <property type="term" value="P:DNA-templated transcription"/>
    <property type="evidence" value="ECO:0007669"/>
    <property type="project" value="TreeGrafter"/>
</dbReference>
<protein>
    <submittedName>
        <fullName evidence="6">Transcriptional regulator LysR family</fullName>
    </submittedName>
</protein>
<dbReference type="InterPro" id="IPR005119">
    <property type="entry name" value="LysR_subst-bd"/>
</dbReference>
<dbReference type="GO" id="GO:0003700">
    <property type="term" value="F:DNA-binding transcription factor activity"/>
    <property type="evidence" value="ECO:0007669"/>
    <property type="project" value="InterPro"/>
</dbReference>
<reference evidence="6" key="1">
    <citation type="journal article" date="2018" name="J. Ind. Microbiol. Biotechnol.">
        <title>Genome mining reveals uncommon alkylpyrones as type III PKS products from myxobacteria.</title>
        <authorList>
            <person name="Hug J.J."/>
            <person name="Panter F."/>
            <person name="Krug D."/>
            <person name="Muller R."/>
        </authorList>
    </citation>
    <scope>NUCLEOTIDE SEQUENCE</scope>
    <source>
        <strain evidence="6">MCy8288</strain>
    </source>
</reference>
<dbReference type="InterPro" id="IPR058163">
    <property type="entry name" value="LysR-type_TF_proteobact-type"/>
</dbReference>
<sequence length="303" mass="33399">MALTPLNELAVFVSVARHKSFTRAARELGVSTSAVSQSVKLLEERVHQALFFRTTRNVSLTDAGQRLLERAAPGLESALNALEHLSADATQLTGTLRLTVPGIALASVIEPVLPRFLRENPHVHAEVRLSDQFVDIVEEGLDAGLRLMEAVEKDMVQLRLTPAFRFMVLASPAYLKRHGTPQRPEDLAKHDCITYRAPTTGLPYHWELERGRKELRVQVKGQLATDNAEVMFRMAVAGVGLTYLAELQVAPALRAGTLVPVLEDWAPSVPGIFLYYPHRARASPPLRAFIALARKLLPTKGLG</sequence>
<dbReference type="AlphaFoldDB" id="A0A3Q8I5A2"/>
<evidence type="ECO:0000256" key="2">
    <source>
        <dbReference type="ARBA" id="ARBA00023015"/>
    </source>
</evidence>
<keyword evidence="4" id="KW-0804">Transcription</keyword>